<reference evidence="5" key="1">
    <citation type="submission" date="2022-08" db="EMBL/GenBank/DDBJ databases">
        <title>Polycladomyces zharkentsis sp. nov., a novel thermophilic CMC and starch-degrading bacterium isolated from a geothermal spring in Kazakhstan.</title>
        <authorList>
            <person name="Mashzhan A."/>
            <person name="Kistaubaeva A."/>
            <person name="Javier-Lopez R."/>
            <person name="Birkeland N.-K."/>
        </authorList>
    </citation>
    <scope>NUCLEOTIDE SEQUENCE</scope>
    <source>
        <strain evidence="5">KSR 13</strain>
    </source>
</reference>
<feature type="domain" description="Gfo/Idh/MocA-like oxidoreductase C-terminal" evidence="4">
    <location>
        <begin position="136"/>
        <end position="333"/>
    </location>
</feature>
<sequence>MGDVRCAVVGLGRLGSRHAYNLAKNVKGASLVAVADVLPESAEKTARELGVPEWTTDAEAVIQRADIDAVVIVTSTDMHAPLAKKAAEAGKALFIEKPLSLDMEESRAIVEAVEKAGVYCEVGFMRRFDPAYQEAKRRIAAGDIGRPLYFKAVSRDPQAPPESYIPRSGGIFVDMTIHDYDLARFLMEREVTEVTAMGSIVHSKEMEKYDDVDTAVTYLRFEDGAAGDIESTRNSFYGYDIRTEIIGTEGSLIISGVQRHPRVQVWKPGSGTYEIEPGFLERFEMAYLAEMVSFIERVREGGTPAVSVRDALAAQAIAVAADRSYREKRSVSVEAVSVTA</sequence>
<dbReference type="Pfam" id="PF02894">
    <property type="entry name" value="GFO_IDH_MocA_C"/>
    <property type="match status" value="1"/>
</dbReference>
<dbReference type="GO" id="GO:0050112">
    <property type="term" value="F:inositol 2-dehydrogenase (NAD+) activity"/>
    <property type="evidence" value="ECO:0007669"/>
    <property type="project" value="UniProtKB-EC"/>
</dbReference>
<dbReference type="Gene3D" id="3.30.360.10">
    <property type="entry name" value="Dihydrodipicolinate Reductase, domain 2"/>
    <property type="match status" value="1"/>
</dbReference>
<dbReference type="NCBIfam" id="TIGR04380">
    <property type="entry name" value="myo_inos_iolG"/>
    <property type="match status" value="1"/>
</dbReference>
<proteinExistence type="inferred from homology"/>
<dbReference type="EMBL" id="JANRHH010000042">
    <property type="protein sequence ID" value="MDN4594621.1"/>
    <property type="molecule type" value="Genomic_DNA"/>
</dbReference>
<dbReference type="InterPro" id="IPR000683">
    <property type="entry name" value="Gfo/Idh/MocA-like_OxRdtase_N"/>
</dbReference>
<dbReference type="Pfam" id="PF01408">
    <property type="entry name" value="GFO_IDH_MocA"/>
    <property type="match status" value="1"/>
</dbReference>
<evidence type="ECO:0000256" key="1">
    <source>
        <dbReference type="ARBA" id="ARBA00010928"/>
    </source>
</evidence>
<evidence type="ECO:0000313" key="6">
    <source>
        <dbReference type="Proteomes" id="UP001174196"/>
    </source>
</evidence>
<dbReference type="InterPro" id="IPR030827">
    <property type="entry name" value="Myo_inos_IolG"/>
</dbReference>
<name>A0ABT8IPA7_9BACL</name>
<dbReference type="PANTHER" id="PTHR42840:SF3">
    <property type="entry name" value="BINDING ROSSMANN FOLD OXIDOREDUCTASE, PUTATIVE (AFU_ORTHOLOGUE AFUA_2G10240)-RELATED"/>
    <property type="match status" value="1"/>
</dbReference>
<dbReference type="InterPro" id="IPR004104">
    <property type="entry name" value="Gfo/Idh/MocA-like_OxRdtase_C"/>
</dbReference>
<keyword evidence="6" id="KW-1185">Reference proteome</keyword>
<protein>
    <submittedName>
        <fullName evidence="5">Inositol 2-dehydrogenase</fullName>
        <ecNumber evidence="5">1.1.1.18</ecNumber>
    </submittedName>
</protein>
<dbReference type="SUPFAM" id="SSF51735">
    <property type="entry name" value="NAD(P)-binding Rossmann-fold domains"/>
    <property type="match status" value="1"/>
</dbReference>
<dbReference type="PANTHER" id="PTHR42840">
    <property type="entry name" value="NAD(P)-BINDING ROSSMANN-FOLD SUPERFAMILY PROTEIN-RELATED"/>
    <property type="match status" value="1"/>
</dbReference>
<evidence type="ECO:0000313" key="5">
    <source>
        <dbReference type="EMBL" id="MDN4594621.1"/>
    </source>
</evidence>
<keyword evidence="2 5" id="KW-0560">Oxidoreductase</keyword>
<evidence type="ECO:0000259" key="3">
    <source>
        <dbReference type="Pfam" id="PF01408"/>
    </source>
</evidence>
<accession>A0ABT8IPA7</accession>
<dbReference type="Proteomes" id="UP001174196">
    <property type="component" value="Unassembled WGS sequence"/>
</dbReference>
<evidence type="ECO:0000259" key="4">
    <source>
        <dbReference type="Pfam" id="PF02894"/>
    </source>
</evidence>
<evidence type="ECO:0000256" key="2">
    <source>
        <dbReference type="ARBA" id="ARBA00023002"/>
    </source>
</evidence>
<dbReference type="Gene3D" id="3.40.50.720">
    <property type="entry name" value="NAD(P)-binding Rossmann-like Domain"/>
    <property type="match status" value="1"/>
</dbReference>
<gene>
    <name evidence="5" type="primary">iolG</name>
    <name evidence="5" type="ORF">NWF35_12140</name>
</gene>
<dbReference type="RefSeq" id="WP_301239392.1">
    <property type="nucleotide sequence ID" value="NZ_JANRHH010000042.1"/>
</dbReference>
<dbReference type="SUPFAM" id="SSF55347">
    <property type="entry name" value="Glyceraldehyde-3-phosphate dehydrogenase-like, C-terminal domain"/>
    <property type="match status" value="1"/>
</dbReference>
<feature type="domain" description="Gfo/Idh/MocA-like oxidoreductase N-terminal" evidence="3">
    <location>
        <begin position="4"/>
        <end position="124"/>
    </location>
</feature>
<dbReference type="InterPro" id="IPR036291">
    <property type="entry name" value="NAD(P)-bd_dom_sf"/>
</dbReference>
<organism evidence="5 6">
    <name type="scientific">Polycladomyces subterraneus</name>
    <dbReference type="NCBI Taxonomy" id="1016997"/>
    <lineage>
        <taxon>Bacteria</taxon>
        <taxon>Bacillati</taxon>
        <taxon>Bacillota</taxon>
        <taxon>Bacilli</taxon>
        <taxon>Bacillales</taxon>
        <taxon>Thermoactinomycetaceae</taxon>
        <taxon>Polycladomyces</taxon>
    </lineage>
</organism>
<comment type="similarity">
    <text evidence="1">Belongs to the Gfo/Idh/MocA family.</text>
</comment>
<dbReference type="EC" id="1.1.1.18" evidence="5"/>
<comment type="caution">
    <text evidence="5">The sequence shown here is derived from an EMBL/GenBank/DDBJ whole genome shotgun (WGS) entry which is preliminary data.</text>
</comment>